<dbReference type="EMBL" id="JANBVO010000001">
    <property type="protein sequence ID" value="KAJ9157380.1"/>
    <property type="molecule type" value="Genomic_DNA"/>
</dbReference>
<evidence type="ECO:0000313" key="1">
    <source>
        <dbReference type="EMBL" id="KAJ9157380.1"/>
    </source>
</evidence>
<organism evidence="1 2">
    <name type="scientific">Pleurostoma richardsiae</name>
    <dbReference type="NCBI Taxonomy" id="41990"/>
    <lineage>
        <taxon>Eukaryota</taxon>
        <taxon>Fungi</taxon>
        <taxon>Dikarya</taxon>
        <taxon>Ascomycota</taxon>
        <taxon>Pezizomycotina</taxon>
        <taxon>Sordariomycetes</taxon>
        <taxon>Sordariomycetidae</taxon>
        <taxon>Calosphaeriales</taxon>
        <taxon>Pleurostomataceae</taxon>
        <taxon>Pleurostoma</taxon>
    </lineage>
</organism>
<comment type="caution">
    <text evidence="1">The sequence shown here is derived from an EMBL/GenBank/DDBJ whole genome shotgun (WGS) entry which is preliminary data.</text>
</comment>
<protein>
    <submittedName>
        <fullName evidence="1">Uncharacterized protein</fullName>
    </submittedName>
</protein>
<evidence type="ECO:0000313" key="2">
    <source>
        <dbReference type="Proteomes" id="UP001174694"/>
    </source>
</evidence>
<reference evidence="1" key="1">
    <citation type="submission" date="2022-07" db="EMBL/GenBank/DDBJ databases">
        <title>Fungi with potential for degradation of polypropylene.</title>
        <authorList>
            <person name="Gostincar C."/>
        </authorList>
    </citation>
    <scope>NUCLEOTIDE SEQUENCE</scope>
    <source>
        <strain evidence="1">EXF-13308</strain>
    </source>
</reference>
<dbReference type="AlphaFoldDB" id="A0AA38S6Y4"/>
<proteinExistence type="predicted"/>
<sequence length="119" mass="12691">MLAKRSTLLLGLGALRTEALRYPHRVLGTRVGNCTIPSWSVDDLSVRYSGTDTVPGNATFTLANSATNTSEALACSLPFNSLCYIDGSANVTLQLMLETAYITVNQTWICGDQAGNTTS</sequence>
<name>A0AA38S6Y4_9PEZI</name>
<accession>A0AA38S6Y4</accession>
<keyword evidence="2" id="KW-1185">Reference proteome</keyword>
<gene>
    <name evidence="1" type="ORF">NKR23_g244</name>
</gene>
<dbReference type="Proteomes" id="UP001174694">
    <property type="component" value="Unassembled WGS sequence"/>
</dbReference>